<dbReference type="AlphaFoldDB" id="A0A8D8PZ90"/>
<keyword evidence="1" id="KW-0343">GTPase activation</keyword>
<dbReference type="PANTHER" id="PTHR22957">
    <property type="entry name" value="TBC1 DOMAIN FAMILY MEMBER GTPASE-ACTIVATING PROTEIN"/>
    <property type="match status" value="1"/>
</dbReference>
<evidence type="ECO:0000256" key="1">
    <source>
        <dbReference type="ARBA" id="ARBA00022468"/>
    </source>
</evidence>
<evidence type="ECO:0000313" key="4">
    <source>
        <dbReference type="EMBL" id="CAG6619596.1"/>
    </source>
</evidence>
<dbReference type="Gene3D" id="1.10.8.270">
    <property type="entry name" value="putative rabgap domain of human tbc1 domain family member 14 like domains"/>
    <property type="match status" value="1"/>
</dbReference>
<dbReference type="Gene3D" id="1.10.472.80">
    <property type="entry name" value="Ypt/Rab-GAP domain of gyp1p, domain 3"/>
    <property type="match status" value="1"/>
</dbReference>
<evidence type="ECO:0000256" key="2">
    <source>
        <dbReference type="SAM" id="MobiDB-lite"/>
    </source>
</evidence>
<feature type="compositionally biased region" description="Polar residues" evidence="2">
    <location>
        <begin position="212"/>
        <end position="221"/>
    </location>
</feature>
<name>A0A8D8PZ90_9HEMI</name>
<accession>A0A8D8PZ90</accession>
<dbReference type="SMART" id="SM00164">
    <property type="entry name" value="TBC"/>
    <property type="match status" value="1"/>
</dbReference>
<sequence>MRMKRMKNKMKSEDKLKRKLKSSCKIKREEELTVKISRCFECGVMSLGDLFKKATSAIFSSIQSENRSHPLYQDGETILCKNNVCVHPASILREDYDLVHHPGYLTIHYRTSRSVPGLHLVWVPNATIHKTYQNRRSHSLNRYDSADSTGDRQRPRCLSHTSRDSLESECSGCSPSIDNNDNVSLDSSTSDTVTVIDTASHDIKPHGRDSSDTNSETTNDVPTIDNIGATENEKTGSEDFKGSMEPMEKCGETIGTAVTDTNQCTPSPSNNKDTKTLLDSKTNADQTEKHQNGHNGPTFYHGNRNNSSTNVAIERHHISRNKKSKCQTSSETIENREQAGESYEDNNCDRNISEKDTDHDIEERDRNVEIDTVERIRHQCDELIDRLNRANTEDLVNDFKGAIEETVKTDVKDSTETNDKSEGIPIGNVYTQQNDHTSNKNSNSSSHDKLTRTARMRITSFNSEEDTDEMEVFNIETIKQVNSEYKNNVNMNRNHVNSERMNVNNQVNSSFTQNVLGQESVLSNGSTSMSSHSNRFNITHSLPSSPYLSRNNKKSCKKFAIDLNEMKSLRLFFCDAAKTKGQFVIASRESQYKILHFHHGGLNKLAKLLNEWNFVKTRSNQPGEVLPYEHFMVYQPCVSDTELHPEEYNFPEHIDLLSFFNTSGQIEDEFSFRKYIFFNGVPSKLRSLVWPFLLNYYAYNTTSAEREQIVRRKRTEYADITRSRLELSGEKREEFCRSIESVVEKDVIRTDRGNPFYAGEGNPHVETMKNILLNYALYDAGLGYTQGMSDLLAPVLVEIREESDAFWCFTGLLKRGLFVCTPTDSDMEQNLNYFRELIRIMEPTFYEHLTRHVDAMELLFCHRWILLCFKREFQTEAALTIWESCWSSYATEYFHLFVCLAIVSVYGNDVVAQNLRTDEMLLHFSSLANYMDAKLILRKARGLVHNFRQLSVIPCTLVRLCQQCGPGIWDSSHVPNVVCQSQESCDCNYQTTE</sequence>
<dbReference type="PANTHER" id="PTHR22957:SF547">
    <property type="entry name" value="TBC1 DOMAIN FAMILY MEMBER 16"/>
    <property type="match status" value="1"/>
</dbReference>
<feature type="region of interest" description="Disordered" evidence="2">
    <location>
        <begin position="133"/>
        <end position="245"/>
    </location>
</feature>
<feature type="region of interest" description="Disordered" evidence="2">
    <location>
        <begin position="410"/>
        <end position="452"/>
    </location>
</feature>
<proteinExistence type="predicted"/>
<feature type="compositionally biased region" description="Basic and acidic residues" evidence="2">
    <location>
        <begin position="199"/>
        <end position="211"/>
    </location>
</feature>
<dbReference type="FunFam" id="1.10.472.80:FF:000020">
    <property type="entry name" value="TBC1 domain family, member 16"/>
    <property type="match status" value="1"/>
</dbReference>
<feature type="compositionally biased region" description="Low complexity" evidence="2">
    <location>
        <begin position="176"/>
        <end position="198"/>
    </location>
</feature>
<feature type="region of interest" description="Disordered" evidence="2">
    <location>
        <begin position="284"/>
        <end position="359"/>
    </location>
</feature>
<dbReference type="InterPro" id="IPR000195">
    <property type="entry name" value="Rab-GAP-TBC_dom"/>
</dbReference>
<dbReference type="PROSITE" id="PS50086">
    <property type="entry name" value="TBC_RABGAP"/>
    <property type="match status" value="1"/>
</dbReference>
<dbReference type="GO" id="GO:0005769">
    <property type="term" value="C:early endosome"/>
    <property type="evidence" value="ECO:0007669"/>
    <property type="project" value="TreeGrafter"/>
</dbReference>
<protein>
    <submittedName>
        <fullName evidence="4">TBC1 domain family member 16</fullName>
    </submittedName>
</protein>
<evidence type="ECO:0000259" key="3">
    <source>
        <dbReference type="PROSITE" id="PS50086"/>
    </source>
</evidence>
<dbReference type="Pfam" id="PF00566">
    <property type="entry name" value="RabGAP-TBC"/>
    <property type="match status" value="1"/>
</dbReference>
<dbReference type="EMBL" id="HBUF01045781">
    <property type="protein sequence ID" value="CAG6619587.1"/>
    <property type="molecule type" value="Transcribed_RNA"/>
</dbReference>
<feature type="compositionally biased region" description="Low complexity" evidence="2">
    <location>
        <begin position="434"/>
        <end position="445"/>
    </location>
</feature>
<feature type="compositionally biased region" description="Basic and acidic residues" evidence="2">
    <location>
        <begin position="410"/>
        <end position="422"/>
    </location>
</feature>
<feature type="compositionally biased region" description="Basic and acidic residues" evidence="2">
    <location>
        <begin position="347"/>
        <end position="359"/>
    </location>
</feature>
<dbReference type="EMBL" id="HBUF01045784">
    <property type="protein sequence ID" value="CAG6619596.1"/>
    <property type="molecule type" value="Transcribed_RNA"/>
</dbReference>
<feature type="compositionally biased region" description="Basic and acidic residues" evidence="2">
    <location>
        <begin position="231"/>
        <end position="245"/>
    </location>
</feature>
<dbReference type="FunFam" id="1.10.8.270:FF:000017">
    <property type="entry name" value="TBC1 domain family member 16"/>
    <property type="match status" value="1"/>
</dbReference>
<dbReference type="InterPro" id="IPR035969">
    <property type="entry name" value="Rab-GAP_TBC_sf"/>
</dbReference>
<feature type="domain" description="Rab-GAP TBC" evidence="3">
    <location>
        <begin position="680"/>
        <end position="889"/>
    </location>
</feature>
<organism evidence="4">
    <name type="scientific">Cacopsylla melanoneura</name>
    <dbReference type="NCBI Taxonomy" id="428564"/>
    <lineage>
        <taxon>Eukaryota</taxon>
        <taxon>Metazoa</taxon>
        <taxon>Ecdysozoa</taxon>
        <taxon>Arthropoda</taxon>
        <taxon>Hexapoda</taxon>
        <taxon>Insecta</taxon>
        <taxon>Pterygota</taxon>
        <taxon>Neoptera</taxon>
        <taxon>Paraneoptera</taxon>
        <taxon>Hemiptera</taxon>
        <taxon>Sternorrhyncha</taxon>
        <taxon>Psylloidea</taxon>
        <taxon>Psyllidae</taxon>
        <taxon>Psyllinae</taxon>
        <taxon>Cacopsylla</taxon>
    </lineage>
</organism>
<reference evidence="4" key="1">
    <citation type="submission" date="2021-05" db="EMBL/GenBank/DDBJ databases">
        <authorList>
            <person name="Alioto T."/>
            <person name="Alioto T."/>
            <person name="Gomez Garrido J."/>
        </authorList>
    </citation>
    <scope>NUCLEOTIDE SEQUENCE</scope>
</reference>
<dbReference type="SUPFAM" id="SSF47923">
    <property type="entry name" value="Ypt/Rab-GAP domain of gyp1p"/>
    <property type="match status" value="2"/>
</dbReference>
<dbReference type="GO" id="GO:0005096">
    <property type="term" value="F:GTPase activator activity"/>
    <property type="evidence" value="ECO:0007669"/>
    <property type="project" value="UniProtKB-KW"/>
</dbReference>